<feature type="compositionally biased region" description="Polar residues" evidence="1">
    <location>
        <begin position="240"/>
        <end position="252"/>
    </location>
</feature>
<feature type="region of interest" description="Disordered" evidence="1">
    <location>
        <begin position="231"/>
        <end position="288"/>
    </location>
</feature>
<dbReference type="HOGENOM" id="CLU_049074_0_0_1"/>
<protein>
    <recommendedName>
        <fullName evidence="4">Retrotransposon Copia-like N-terminal domain-containing protein</fullName>
    </recommendedName>
</protein>
<proteinExistence type="predicted"/>
<evidence type="ECO:0000256" key="1">
    <source>
        <dbReference type="SAM" id="MobiDB-lite"/>
    </source>
</evidence>
<reference evidence="3" key="2">
    <citation type="submission" date="2015-01" db="EMBL/GenBank/DDBJ databases">
        <title>Evolutionary Origins and Diversification of the Mycorrhizal Mutualists.</title>
        <authorList>
            <consortium name="DOE Joint Genome Institute"/>
            <consortium name="Mycorrhizal Genomics Consortium"/>
            <person name="Kohler A."/>
            <person name="Kuo A."/>
            <person name="Nagy L.G."/>
            <person name="Floudas D."/>
            <person name="Copeland A."/>
            <person name="Barry K.W."/>
            <person name="Cichocki N."/>
            <person name="Veneault-Fourrey C."/>
            <person name="LaButti K."/>
            <person name="Lindquist E.A."/>
            <person name="Lipzen A."/>
            <person name="Lundell T."/>
            <person name="Morin E."/>
            <person name="Murat C."/>
            <person name="Riley R."/>
            <person name="Ohm R."/>
            <person name="Sun H."/>
            <person name="Tunlid A."/>
            <person name="Henrissat B."/>
            <person name="Grigoriev I.V."/>
            <person name="Hibbett D.S."/>
            <person name="Martin F."/>
        </authorList>
    </citation>
    <scope>NUCLEOTIDE SEQUENCE [LARGE SCALE GENOMIC DNA]</scope>
    <source>
        <strain evidence="3">ATCC 200175</strain>
    </source>
</reference>
<dbReference type="Proteomes" id="UP000053647">
    <property type="component" value="Unassembled WGS sequence"/>
</dbReference>
<name>A0A0C9SNK9_PAXIN</name>
<dbReference type="EMBL" id="KN819700">
    <property type="protein sequence ID" value="KIJ08104.1"/>
    <property type="molecule type" value="Genomic_DNA"/>
</dbReference>
<accession>A0A0C9SNK9</accession>
<sequence>MAESNEMIKNVPKFNGRNFINWQPAMEAYLMQLGAWRVVNGTTTAPADAAARLAWDLLDDRAGGSIRLTLGPLFAHMALPQGAPVGNVVTAGSRRTWQALQARFGDTGAAGVFVDFSQAVKFKIHDRDDVPTKLGELDSIFHRLTALALPENLRAMIMLSALPDSWDNIASTLLGTTAIAALTPNTIIPKIHEESARRKGHHMSSNRLSVIKRTNTSQGCAVCKRTNHTTENHWYKPSDDQQAGPSNYQQASRGNTRGRGRGRGTRGTRGRGRGNNATRGKGKGRAGNSAEVMVANAAEIYHGDYDYDYTSGYIENYDDDTTSNKADVTFPSLNKPSADEEATNFFLDGIRNGTISTSGF</sequence>
<evidence type="ECO:0000313" key="2">
    <source>
        <dbReference type="EMBL" id="KIJ08104.1"/>
    </source>
</evidence>
<feature type="compositionally biased region" description="Basic residues" evidence="1">
    <location>
        <begin position="256"/>
        <end position="272"/>
    </location>
</feature>
<evidence type="ECO:0008006" key="4">
    <source>
        <dbReference type="Google" id="ProtNLM"/>
    </source>
</evidence>
<dbReference type="Pfam" id="PF14223">
    <property type="entry name" value="Retrotran_gag_2"/>
    <property type="match status" value="1"/>
</dbReference>
<evidence type="ECO:0000313" key="3">
    <source>
        <dbReference type="Proteomes" id="UP000053647"/>
    </source>
</evidence>
<gene>
    <name evidence="2" type="ORF">PAXINDRAFT_18735</name>
</gene>
<dbReference type="OrthoDB" id="3066115at2759"/>
<keyword evidence="3" id="KW-1185">Reference proteome</keyword>
<dbReference type="AlphaFoldDB" id="A0A0C9SNK9"/>
<organism evidence="2 3">
    <name type="scientific">Paxillus involutus ATCC 200175</name>
    <dbReference type="NCBI Taxonomy" id="664439"/>
    <lineage>
        <taxon>Eukaryota</taxon>
        <taxon>Fungi</taxon>
        <taxon>Dikarya</taxon>
        <taxon>Basidiomycota</taxon>
        <taxon>Agaricomycotina</taxon>
        <taxon>Agaricomycetes</taxon>
        <taxon>Agaricomycetidae</taxon>
        <taxon>Boletales</taxon>
        <taxon>Paxilineae</taxon>
        <taxon>Paxillaceae</taxon>
        <taxon>Paxillus</taxon>
    </lineage>
</organism>
<reference evidence="2 3" key="1">
    <citation type="submission" date="2014-06" db="EMBL/GenBank/DDBJ databases">
        <authorList>
            <consortium name="DOE Joint Genome Institute"/>
            <person name="Kuo A."/>
            <person name="Kohler A."/>
            <person name="Nagy L.G."/>
            <person name="Floudas D."/>
            <person name="Copeland A."/>
            <person name="Barry K.W."/>
            <person name="Cichocki N."/>
            <person name="Veneault-Fourrey C."/>
            <person name="LaButti K."/>
            <person name="Lindquist E.A."/>
            <person name="Lipzen A."/>
            <person name="Lundell T."/>
            <person name="Morin E."/>
            <person name="Murat C."/>
            <person name="Sun H."/>
            <person name="Tunlid A."/>
            <person name="Henrissat B."/>
            <person name="Grigoriev I.V."/>
            <person name="Hibbett D.S."/>
            <person name="Martin F."/>
            <person name="Nordberg H.P."/>
            <person name="Cantor M.N."/>
            <person name="Hua S.X."/>
        </authorList>
    </citation>
    <scope>NUCLEOTIDE SEQUENCE [LARGE SCALE GENOMIC DNA]</scope>
    <source>
        <strain evidence="2 3">ATCC 200175</strain>
    </source>
</reference>